<keyword evidence="2" id="KW-1185">Reference proteome</keyword>
<evidence type="ECO:0000313" key="2">
    <source>
        <dbReference type="Proteomes" id="UP000009168"/>
    </source>
</evidence>
<name>I7MB75_TETTS</name>
<reference evidence="2" key="1">
    <citation type="journal article" date="2006" name="PLoS Biol.">
        <title>Macronuclear genome sequence of the ciliate Tetrahymena thermophila, a model eukaryote.</title>
        <authorList>
            <person name="Eisen J.A."/>
            <person name="Coyne R.S."/>
            <person name="Wu M."/>
            <person name="Wu D."/>
            <person name="Thiagarajan M."/>
            <person name="Wortman J.R."/>
            <person name="Badger J.H."/>
            <person name="Ren Q."/>
            <person name="Amedeo P."/>
            <person name="Jones K.M."/>
            <person name="Tallon L.J."/>
            <person name="Delcher A.L."/>
            <person name="Salzberg S.L."/>
            <person name="Silva J.C."/>
            <person name="Haas B.J."/>
            <person name="Majoros W.H."/>
            <person name="Farzad M."/>
            <person name="Carlton J.M."/>
            <person name="Smith R.K. Jr."/>
            <person name="Garg J."/>
            <person name="Pearlman R.E."/>
            <person name="Karrer K.M."/>
            <person name="Sun L."/>
            <person name="Manning G."/>
            <person name="Elde N.C."/>
            <person name="Turkewitz A.P."/>
            <person name="Asai D.J."/>
            <person name="Wilkes D.E."/>
            <person name="Wang Y."/>
            <person name="Cai H."/>
            <person name="Collins K."/>
            <person name="Stewart B.A."/>
            <person name="Lee S.R."/>
            <person name="Wilamowska K."/>
            <person name="Weinberg Z."/>
            <person name="Ruzzo W.L."/>
            <person name="Wloga D."/>
            <person name="Gaertig J."/>
            <person name="Frankel J."/>
            <person name="Tsao C.-C."/>
            <person name="Gorovsky M.A."/>
            <person name="Keeling P.J."/>
            <person name="Waller R.F."/>
            <person name="Patron N.J."/>
            <person name="Cherry J.M."/>
            <person name="Stover N.A."/>
            <person name="Krieger C.J."/>
            <person name="del Toro C."/>
            <person name="Ryder H.F."/>
            <person name="Williamson S.C."/>
            <person name="Barbeau R.A."/>
            <person name="Hamilton E.P."/>
            <person name="Orias E."/>
        </authorList>
    </citation>
    <scope>NUCLEOTIDE SEQUENCE [LARGE SCALE GENOMIC DNA]</scope>
    <source>
        <strain evidence="2">SB210</strain>
    </source>
</reference>
<organism evidence="1 2">
    <name type="scientific">Tetrahymena thermophila (strain SB210)</name>
    <dbReference type="NCBI Taxonomy" id="312017"/>
    <lineage>
        <taxon>Eukaryota</taxon>
        <taxon>Sar</taxon>
        <taxon>Alveolata</taxon>
        <taxon>Ciliophora</taxon>
        <taxon>Intramacronucleata</taxon>
        <taxon>Oligohymenophorea</taxon>
        <taxon>Hymenostomatida</taxon>
        <taxon>Tetrahymenina</taxon>
        <taxon>Tetrahymenidae</taxon>
        <taxon>Tetrahymena</taxon>
    </lineage>
</organism>
<dbReference type="GeneID" id="7827578"/>
<evidence type="ECO:0000313" key="1">
    <source>
        <dbReference type="EMBL" id="EAS07797.1"/>
    </source>
</evidence>
<dbReference type="HOGENOM" id="CLU_887049_0_0_1"/>
<dbReference type="KEGG" id="tet:TTHERM_00526280"/>
<dbReference type="InParanoid" id="I7MB75"/>
<accession>I7MB75</accession>
<gene>
    <name evidence="1" type="ORF">TTHERM_00526280</name>
</gene>
<dbReference type="EMBL" id="GG662209">
    <property type="protein sequence ID" value="EAS07797.1"/>
    <property type="molecule type" value="Genomic_DNA"/>
</dbReference>
<dbReference type="Proteomes" id="UP000009168">
    <property type="component" value="Unassembled WGS sequence"/>
</dbReference>
<proteinExistence type="predicted"/>
<dbReference type="AlphaFoldDB" id="I7MB75"/>
<sequence>MGQCTSGGKKISIKKVMKNTLTQFIDKTEYLVQSFELLTDAYGKLKEDIFEIIHLGSNNNNEYQNYHYIEENILDLYQQQHQQKSQIYGATEKSTIVVIMSLSSLPDLVNNAQLDEKQQLELIRLIERFQECVKCLRALRSSCCKALQRQEIGWQNYQIVQQPCASPKKCSNLNETKSERVSTGSPVKLMGSPQKHCKSSPLENQYNYPCHNNYSHQKKDNYIIKREICARKLLLIIESIDKLQQSYDFDYIISMVKEIIFKKYGFNCKFNDVFKNLDEGEIEKQFAAAIASEQQKKQELLKTIVKDLSESEIL</sequence>
<protein>
    <submittedName>
        <fullName evidence="1">Uncharacterized protein</fullName>
    </submittedName>
</protein>
<dbReference type="RefSeq" id="XP_001028039.1">
    <property type="nucleotide sequence ID" value="XM_001028039.3"/>
</dbReference>